<protein>
    <submittedName>
        <fullName evidence="2">Sugar phosphate isomerase/epimerase</fullName>
    </submittedName>
</protein>
<dbReference type="RefSeq" id="WP_255227453.1">
    <property type="nucleotide sequence ID" value="NZ_JAJEKE010000008.1"/>
</dbReference>
<keyword evidence="2" id="KW-0413">Isomerase</keyword>
<sequence>MKEIILCDDTDLLDVILLCQEYSLGIEVQSFYDPEYLEKEIDGLQKHIDAIKNVKSKSVHGPFADLCLGSSDKMIREVTRNRFEYAYDVAKKLKAQNLVLHHGYVPKTSYPPNWIKRSFTFFDDFFANKSNDIKIHLENVLEFDSDMLFEVIEGLQGKNIDVCLDIGHAHCNSKISVVEWIKRLKGKIGYVHMHDNNGFEDEHLGLGMGNIPLDEVCEVLEQYSPQAIWAIESKTDHIQKSIDWMMTRGYIK</sequence>
<evidence type="ECO:0000313" key="2">
    <source>
        <dbReference type="EMBL" id="MCQ1529933.1"/>
    </source>
</evidence>
<dbReference type="InterPro" id="IPR050312">
    <property type="entry name" value="IolE/XylAMocC-like"/>
</dbReference>
<dbReference type="InterPro" id="IPR036237">
    <property type="entry name" value="Xyl_isomerase-like_sf"/>
</dbReference>
<dbReference type="SUPFAM" id="SSF51658">
    <property type="entry name" value="Xylose isomerase-like"/>
    <property type="match status" value="1"/>
</dbReference>
<dbReference type="Pfam" id="PF01261">
    <property type="entry name" value="AP_endonuc_2"/>
    <property type="match status" value="1"/>
</dbReference>
<feature type="domain" description="Xylose isomerase-like TIM barrel" evidence="1">
    <location>
        <begin position="32"/>
        <end position="245"/>
    </location>
</feature>
<accession>A0ABT1NFC6</accession>
<dbReference type="GO" id="GO:0016853">
    <property type="term" value="F:isomerase activity"/>
    <property type="evidence" value="ECO:0007669"/>
    <property type="project" value="UniProtKB-KW"/>
</dbReference>
<reference evidence="2 3" key="1">
    <citation type="submission" date="2021-10" db="EMBL/GenBank/DDBJ databases">
        <title>Lutispora strain m25 sp. nov., a thermophilic, non-spore-forming bacterium isolated from a lab-scale methanogenic bioreactor digesting anaerobic sludge.</title>
        <authorList>
            <person name="El Houari A."/>
            <person name="Mcdonald J."/>
        </authorList>
    </citation>
    <scope>NUCLEOTIDE SEQUENCE [LARGE SCALE GENOMIC DNA]</scope>
    <source>
        <strain evidence="3">m25</strain>
    </source>
</reference>
<evidence type="ECO:0000259" key="1">
    <source>
        <dbReference type="Pfam" id="PF01261"/>
    </source>
</evidence>
<keyword evidence="3" id="KW-1185">Reference proteome</keyword>
<dbReference type="InterPro" id="IPR013022">
    <property type="entry name" value="Xyl_isomerase-like_TIM-brl"/>
</dbReference>
<name>A0ABT1NFC6_9FIRM</name>
<dbReference type="EMBL" id="JAJEKE010000008">
    <property type="protein sequence ID" value="MCQ1529933.1"/>
    <property type="molecule type" value="Genomic_DNA"/>
</dbReference>
<gene>
    <name evidence="2" type="ORF">LJD61_10305</name>
</gene>
<evidence type="ECO:0000313" key="3">
    <source>
        <dbReference type="Proteomes" id="UP001651880"/>
    </source>
</evidence>
<comment type="caution">
    <text evidence="2">The sequence shown here is derived from an EMBL/GenBank/DDBJ whole genome shotgun (WGS) entry which is preliminary data.</text>
</comment>
<dbReference type="PANTHER" id="PTHR12110:SF21">
    <property type="entry name" value="XYLOSE ISOMERASE-LIKE TIM BARREL DOMAIN-CONTAINING PROTEIN"/>
    <property type="match status" value="1"/>
</dbReference>
<dbReference type="PANTHER" id="PTHR12110">
    <property type="entry name" value="HYDROXYPYRUVATE ISOMERASE"/>
    <property type="match status" value="1"/>
</dbReference>
<dbReference type="Proteomes" id="UP001651880">
    <property type="component" value="Unassembled WGS sequence"/>
</dbReference>
<organism evidence="2 3">
    <name type="scientific">Lutispora saccharofermentans</name>
    <dbReference type="NCBI Taxonomy" id="3024236"/>
    <lineage>
        <taxon>Bacteria</taxon>
        <taxon>Bacillati</taxon>
        <taxon>Bacillota</taxon>
        <taxon>Clostridia</taxon>
        <taxon>Lutisporales</taxon>
        <taxon>Lutisporaceae</taxon>
        <taxon>Lutispora</taxon>
    </lineage>
</organism>
<proteinExistence type="predicted"/>
<dbReference type="Gene3D" id="3.20.20.150">
    <property type="entry name" value="Divalent-metal-dependent TIM barrel enzymes"/>
    <property type="match status" value="1"/>
</dbReference>